<dbReference type="PRINTS" id="PR00344">
    <property type="entry name" value="BCTRLSENSOR"/>
</dbReference>
<evidence type="ECO:0000313" key="10">
    <source>
        <dbReference type="EMBL" id="SDG19882.1"/>
    </source>
</evidence>
<accession>A0A8G2F4H6</accession>
<dbReference type="Gene3D" id="1.10.287.130">
    <property type="match status" value="1"/>
</dbReference>
<dbReference type="InterPro" id="IPR005467">
    <property type="entry name" value="His_kinase_dom"/>
</dbReference>
<dbReference type="NCBIfam" id="TIGR00229">
    <property type="entry name" value="sensory_box"/>
    <property type="match status" value="1"/>
</dbReference>
<dbReference type="SMART" id="SM00387">
    <property type="entry name" value="HATPase_c"/>
    <property type="match status" value="1"/>
</dbReference>
<dbReference type="InterPro" id="IPR050736">
    <property type="entry name" value="Sensor_HK_Regulatory"/>
</dbReference>
<comment type="catalytic activity">
    <reaction evidence="1">
        <text>ATP + protein L-histidine = ADP + protein N-phospho-L-histidine.</text>
        <dbReference type="EC" id="2.7.13.3"/>
    </reaction>
</comment>
<dbReference type="FunFam" id="3.30.565.10:FF:000006">
    <property type="entry name" value="Sensor histidine kinase WalK"/>
    <property type="match status" value="1"/>
</dbReference>
<dbReference type="Pfam" id="PF00512">
    <property type="entry name" value="HisKA"/>
    <property type="match status" value="1"/>
</dbReference>
<dbReference type="SMART" id="SM00086">
    <property type="entry name" value="PAC"/>
    <property type="match status" value="1"/>
</dbReference>
<evidence type="ECO:0000256" key="6">
    <source>
        <dbReference type="ARBA" id="ARBA00023012"/>
    </source>
</evidence>
<dbReference type="SMART" id="SM00388">
    <property type="entry name" value="HisKA"/>
    <property type="match status" value="1"/>
</dbReference>
<dbReference type="EMBL" id="FNBW01000012">
    <property type="protein sequence ID" value="SDG19882.1"/>
    <property type="molecule type" value="Genomic_DNA"/>
</dbReference>
<feature type="domain" description="PAC" evidence="9">
    <location>
        <begin position="365"/>
        <end position="416"/>
    </location>
</feature>
<evidence type="ECO:0000259" key="9">
    <source>
        <dbReference type="PROSITE" id="PS50113"/>
    </source>
</evidence>
<dbReference type="InterPro" id="IPR003661">
    <property type="entry name" value="HisK_dim/P_dom"/>
</dbReference>
<gene>
    <name evidence="10" type="ORF">SAMN05660686_03641</name>
</gene>
<dbReference type="InterPro" id="IPR004358">
    <property type="entry name" value="Sig_transdc_His_kin-like_C"/>
</dbReference>
<protein>
    <recommendedName>
        <fullName evidence="2">histidine kinase</fullName>
        <ecNumber evidence="2">2.7.13.3</ecNumber>
    </recommendedName>
</protein>
<dbReference type="PANTHER" id="PTHR43711">
    <property type="entry name" value="TWO-COMPONENT HISTIDINE KINASE"/>
    <property type="match status" value="1"/>
</dbReference>
<evidence type="ECO:0000256" key="1">
    <source>
        <dbReference type="ARBA" id="ARBA00000085"/>
    </source>
</evidence>
<dbReference type="CDD" id="cd00082">
    <property type="entry name" value="HisKA"/>
    <property type="match status" value="1"/>
</dbReference>
<dbReference type="CDD" id="cd00130">
    <property type="entry name" value="PAS"/>
    <property type="match status" value="1"/>
</dbReference>
<evidence type="ECO:0000256" key="2">
    <source>
        <dbReference type="ARBA" id="ARBA00012438"/>
    </source>
</evidence>
<keyword evidence="3" id="KW-0597">Phosphoprotein</keyword>
<keyword evidence="7" id="KW-0812">Transmembrane</keyword>
<evidence type="ECO:0000259" key="8">
    <source>
        <dbReference type="PROSITE" id="PS50109"/>
    </source>
</evidence>
<dbReference type="AlphaFoldDB" id="A0A8G2F4H6"/>
<dbReference type="InterPro" id="IPR001638">
    <property type="entry name" value="Solute-binding_3/MltF_N"/>
</dbReference>
<dbReference type="Pfam" id="PF08447">
    <property type="entry name" value="PAS_3"/>
    <property type="match status" value="1"/>
</dbReference>
<evidence type="ECO:0000313" key="11">
    <source>
        <dbReference type="Proteomes" id="UP000198615"/>
    </source>
</evidence>
<keyword evidence="11" id="KW-1185">Reference proteome</keyword>
<keyword evidence="7" id="KW-1133">Transmembrane helix</keyword>
<dbReference type="InterPro" id="IPR036890">
    <property type="entry name" value="HATPase_C_sf"/>
</dbReference>
<sequence>MLVLLAIGLTTSAAAVGDQKPLTVGVYDNAPKLFVTQSGEASGFFPDILAALSARIGRDIVYRRCVWDECLSLLERGELDVMPDVAFSEARAERFRFGETPALYSWSYLYIPPGLVLGGLADLDGRRVAVLNGSIQATKLDEYAQENGWTIDYVLTGSHKESFAAVLSGAADIAIVNHLFGESREAGSGLLRAQFVFSTSALYFAFSPSVPKSVVASFDAGLVQLQTDPSSSYFDAYEEWFSPADVIRIPDWLIAAALFLAVIGTVAVLSALVLRRRVEEATGALRTSSDRLAEAQRLARIGNFSWTLGQPTVTWSDGMRTLLGYEERYEPSLQEIADTVHHPDDHDRVMGWIQKGIDDGAEALGPEVYRLIRKNGEVIWVEANLKLERGASKDIVVFGTCQDITARVELERDLLQAKAKAEQAAKAKSVFLASLSHEFRTPLNAIIGFTEILKMSGGDRLSKKQQDQLTDIHTAAHQLYGLVTDVLELTHAEQMEFRIAAETMSLQAVLSEALAQVRFLGMRHDVEIVDKTAQRENVQCFADPARVRQVLVNILSNAIKYNHRGGRVTIDFGETGPTKVRLRFADTGPGIPEDQQATIFNIFSRVKGQALIAGEGTGVGLTIAKSLVERMGGEIGVESVVGEGSTFWCDFVKA</sequence>
<feature type="domain" description="Histidine kinase" evidence="8">
    <location>
        <begin position="434"/>
        <end position="654"/>
    </location>
</feature>
<dbReference type="SUPFAM" id="SSF47384">
    <property type="entry name" value="Homodimeric domain of signal transducing histidine kinase"/>
    <property type="match status" value="1"/>
</dbReference>
<dbReference type="PROSITE" id="PS50109">
    <property type="entry name" value="HIS_KIN"/>
    <property type="match status" value="1"/>
</dbReference>
<dbReference type="EC" id="2.7.13.3" evidence="2"/>
<dbReference type="SMART" id="SM00062">
    <property type="entry name" value="PBPb"/>
    <property type="match status" value="1"/>
</dbReference>
<dbReference type="InterPro" id="IPR036097">
    <property type="entry name" value="HisK_dim/P_sf"/>
</dbReference>
<keyword evidence="4" id="KW-0808">Transferase</keyword>
<keyword evidence="5" id="KW-0418">Kinase</keyword>
<dbReference type="InterPro" id="IPR000014">
    <property type="entry name" value="PAS"/>
</dbReference>
<evidence type="ECO:0000256" key="7">
    <source>
        <dbReference type="SAM" id="Phobius"/>
    </source>
</evidence>
<dbReference type="Gene3D" id="3.40.190.10">
    <property type="entry name" value="Periplasmic binding protein-like II"/>
    <property type="match status" value="2"/>
</dbReference>
<dbReference type="SUPFAM" id="SSF55785">
    <property type="entry name" value="PYP-like sensor domain (PAS domain)"/>
    <property type="match status" value="1"/>
</dbReference>
<dbReference type="Proteomes" id="UP000198615">
    <property type="component" value="Unassembled WGS sequence"/>
</dbReference>
<dbReference type="InterPro" id="IPR001610">
    <property type="entry name" value="PAC"/>
</dbReference>
<dbReference type="Gene3D" id="3.30.450.20">
    <property type="entry name" value="PAS domain"/>
    <property type="match status" value="1"/>
</dbReference>
<evidence type="ECO:0000256" key="3">
    <source>
        <dbReference type="ARBA" id="ARBA00022553"/>
    </source>
</evidence>
<proteinExistence type="predicted"/>
<dbReference type="SUPFAM" id="SSF55874">
    <property type="entry name" value="ATPase domain of HSP90 chaperone/DNA topoisomerase II/histidine kinase"/>
    <property type="match status" value="1"/>
</dbReference>
<keyword evidence="6" id="KW-0902">Two-component regulatory system</keyword>
<dbReference type="PANTHER" id="PTHR43711:SF31">
    <property type="entry name" value="HISTIDINE KINASE"/>
    <property type="match status" value="1"/>
</dbReference>
<dbReference type="InterPro" id="IPR013655">
    <property type="entry name" value="PAS_fold_3"/>
</dbReference>
<name>A0A8G2F4H6_9PROT</name>
<dbReference type="InterPro" id="IPR035965">
    <property type="entry name" value="PAS-like_dom_sf"/>
</dbReference>
<dbReference type="SUPFAM" id="SSF53850">
    <property type="entry name" value="Periplasmic binding protein-like II"/>
    <property type="match status" value="1"/>
</dbReference>
<dbReference type="Pfam" id="PF00497">
    <property type="entry name" value="SBP_bac_3"/>
    <property type="match status" value="1"/>
</dbReference>
<dbReference type="InterPro" id="IPR003594">
    <property type="entry name" value="HATPase_dom"/>
</dbReference>
<dbReference type="Gene3D" id="3.30.565.10">
    <property type="entry name" value="Histidine kinase-like ATPase, C-terminal domain"/>
    <property type="match status" value="1"/>
</dbReference>
<reference evidence="10 11" key="1">
    <citation type="submission" date="2016-10" db="EMBL/GenBank/DDBJ databases">
        <authorList>
            <person name="Varghese N."/>
            <person name="Submissions S."/>
        </authorList>
    </citation>
    <scope>NUCLEOTIDE SEQUENCE [LARGE SCALE GENOMIC DNA]</scope>
    <source>
        <strain evidence="10 11">DSM 18839</strain>
    </source>
</reference>
<evidence type="ECO:0000256" key="4">
    <source>
        <dbReference type="ARBA" id="ARBA00022679"/>
    </source>
</evidence>
<keyword evidence="7" id="KW-0472">Membrane</keyword>
<organism evidence="10 11">
    <name type="scientific">Thalassobaculum litoreum DSM 18839</name>
    <dbReference type="NCBI Taxonomy" id="1123362"/>
    <lineage>
        <taxon>Bacteria</taxon>
        <taxon>Pseudomonadati</taxon>
        <taxon>Pseudomonadota</taxon>
        <taxon>Alphaproteobacteria</taxon>
        <taxon>Rhodospirillales</taxon>
        <taxon>Thalassobaculaceae</taxon>
        <taxon>Thalassobaculum</taxon>
    </lineage>
</organism>
<dbReference type="PROSITE" id="PS50113">
    <property type="entry name" value="PAC"/>
    <property type="match status" value="1"/>
</dbReference>
<dbReference type="InterPro" id="IPR000700">
    <property type="entry name" value="PAS-assoc_C"/>
</dbReference>
<dbReference type="GO" id="GO:0000155">
    <property type="term" value="F:phosphorelay sensor kinase activity"/>
    <property type="evidence" value="ECO:0007669"/>
    <property type="project" value="InterPro"/>
</dbReference>
<dbReference type="Gene3D" id="2.10.70.100">
    <property type="match status" value="1"/>
</dbReference>
<dbReference type="Pfam" id="PF02518">
    <property type="entry name" value="HATPase_c"/>
    <property type="match status" value="1"/>
</dbReference>
<feature type="transmembrane region" description="Helical" evidence="7">
    <location>
        <begin position="252"/>
        <end position="274"/>
    </location>
</feature>
<comment type="caution">
    <text evidence="10">The sequence shown here is derived from an EMBL/GenBank/DDBJ whole genome shotgun (WGS) entry which is preliminary data.</text>
</comment>
<evidence type="ECO:0000256" key="5">
    <source>
        <dbReference type="ARBA" id="ARBA00022777"/>
    </source>
</evidence>